<dbReference type="Pfam" id="PF05960">
    <property type="entry name" value="DUF885"/>
    <property type="match status" value="1"/>
</dbReference>
<evidence type="ECO:0000313" key="1">
    <source>
        <dbReference type="EMBL" id="RRR99140.1"/>
    </source>
</evidence>
<comment type="caution">
    <text evidence="1">The sequence shown here is derived from an EMBL/GenBank/DDBJ whole genome shotgun (WGS) entry which is preliminary data.</text>
</comment>
<dbReference type="PANTHER" id="PTHR33361:SF2">
    <property type="entry name" value="DUF885 DOMAIN-CONTAINING PROTEIN"/>
    <property type="match status" value="1"/>
</dbReference>
<dbReference type="Proteomes" id="UP000277256">
    <property type="component" value="Unassembled WGS sequence"/>
</dbReference>
<accession>A0A426UXD0</accession>
<protein>
    <submittedName>
        <fullName evidence="1">DUF885 domain-containing protein</fullName>
    </submittedName>
</protein>
<evidence type="ECO:0000313" key="2">
    <source>
        <dbReference type="Proteomes" id="UP000277256"/>
    </source>
</evidence>
<dbReference type="OrthoDB" id="9760040at2"/>
<sequence>MATPIFALADEYIDASARLNPMWAGAVGVTGDFGTATDFGPDAEAERARLNRDTLARLRALDPTGPDDDLAKRHMEERLAVLVDRHEAGEWRRSLQVPFGIFQSLVGYVDVAPRSGEDDWALNAARMRAIPEMLGTWRQAMDAGIEAGQTASARQAAEGAKQARRTAESRVFDKHLQAYGEGPLAAELRAAADAAYAGYADAAAYLEQRYLPHADPADGVGEERYLLAARYTLGSRLDPRDAYEWGWEELHRIEEEMAAEAAKILPGASLDEVTEHLNATRSLDTHEAFLAWLQEKHRGALEALDGVHFDIHPRLMDLDVQLVHGSSSGAPYYTGPSEDLTRPGRTWWPVSDGERFGTWDELTTVFHEGVPGHHLQVGQTRVAGDRLSRFTRLFGSVSGHSEGWALYAERLCDELGWFTETGSRLGMLGGSAMRAARVVIDIGWHLGYPLPDAEAERHGREWSFDTALDVLTTRGRVPAHRARPEIVRYQGWPAQAICYKLGERAWVAARDEAKAAAGAGFDLKAWHTAALDLGPMGLDNLAAVLRK</sequence>
<reference evidence="1 2" key="1">
    <citation type="submission" date="2018-12" db="EMBL/GenBank/DDBJ databases">
        <title>Glycomyces sp. YIM 121974 draft genome.</title>
        <authorList>
            <person name="Li Q."/>
        </authorList>
    </citation>
    <scope>NUCLEOTIDE SEQUENCE [LARGE SCALE GENOMIC DNA]</scope>
    <source>
        <strain evidence="1 2">YIM 121974</strain>
    </source>
</reference>
<dbReference type="PANTHER" id="PTHR33361">
    <property type="entry name" value="GLR0591 PROTEIN"/>
    <property type="match status" value="1"/>
</dbReference>
<keyword evidence="2" id="KW-1185">Reference proteome</keyword>
<dbReference type="RefSeq" id="WP_125247659.1">
    <property type="nucleotide sequence ID" value="NZ_RSEB01000003.1"/>
</dbReference>
<proteinExistence type="predicted"/>
<dbReference type="EMBL" id="RSEB01000003">
    <property type="protein sequence ID" value="RRR99140.1"/>
    <property type="molecule type" value="Genomic_DNA"/>
</dbReference>
<organism evidence="1 2">
    <name type="scientific">Glycomyces terrestris</name>
    <dbReference type="NCBI Taxonomy" id="2493553"/>
    <lineage>
        <taxon>Bacteria</taxon>
        <taxon>Bacillati</taxon>
        <taxon>Actinomycetota</taxon>
        <taxon>Actinomycetes</taxon>
        <taxon>Glycomycetales</taxon>
        <taxon>Glycomycetaceae</taxon>
        <taxon>Glycomyces</taxon>
    </lineage>
</organism>
<dbReference type="InterPro" id="IPR010281">
    <property type="entry name" value="DUF885"/>
</dbReference>
<dbReference type="AlphaFoldDB" id="A0A426UXD0"/>
<name>A0A426UXD0_9ACTN</name>
<gene>
    <name evidence="1" type="ORF">EIW28_10345</name>
</gene>